<name>A0A5K3F135_MESCO</name>
<evidence type="ECO:0000256" key="3">
    <source>
        <dbReference type="ARBA" id="ARBA00023242"/>
    </source>
</evidence>
<dbReference type="Pfam" id="PF23354">
    <property type="entry name" value="TPR_NUP160_120_M"/>
    <property type="match status" value="1"/>
</dbReference>
<protein>
    <submittedName>
        <fullName evidence="6">Nuclear pore complex protein</fullName>
    </submittedName>
</protein>
<sequence length="938" mass="104721">MSLPSVQMTYWIWIRLDCCEMTQNFTVVHVEPIRQIPNLQDASTEAAFTLIDFIPCLTYDHDSNSSNFANVLFDEAAQPTLGIWSLVDASSEGASSHPTLKWSVCEVKGLQGAILPPLESSEFNYLHPWQEPLPNSIFINRINPDNCPGRDDLTDDVDKESIDISVFVDFIFTPGRFALQAIYNAFKSLKQSHHLPQEYFSPNQTAPVLKDEVICILASILQPSLAVSEFKTLLRTLHQNLQDYHQQASEPLGLFCMQSSTDVVVVRRSGISVPRRLCSTEAILWTHTLSNDCAVESDLQTDAGSHQFARLRCRDCLLSHCRQVVRGLAQSQVWLEHERNICRNAANFSQTAVILNRLVIDLVAEDCHHPISCGVADADSEGMCEAFEWLLDLLSVPEDHPMLVSRSEEEGVAQDESSAGNVTNRGINFQGSSYSMDFGSRLTAELLRQGVWRATNTHLRFCVAAYLLWRHGNYFASTGSSRRVEEKLQQVYRSLAVIQWLTLTRGGPMPEKGYLSSVSTHLKLLGMPEWTPCSEFGVLGEPGQRGVSLSENFIQYPGVTLLEELILSASSNLPIRPCKEFWQAQSSNVITALQREFWPVLEGGQTMLPVLRHLLVNARCRDILALCKCLSPSAFADINLEGLLKTCPKSDEAEESELIPAIESWWPGDVNALYVCACLALLWSGLTDEAIEQHIEGSLYLRNRLLGRLHPLSNECLPGLIFNENAAAPCSILEQLFPTEFSLSGSLGLPPSIYGDKSFLYTPFVVDEVQIRYLIKIMPVLEHLDKSQHVIRLCEYALGVIRRAANNASTKGFLNFRVDPHLSSLLCGTGAKTVYPPFDVIAPQQTGRNSLFPVSAVCIEDTDFLDIANNLSELEAVLRTRVFKHELAMGNTARAHALVMSNPDKARQRDCLHLFITTLCDRGETAELVNFEYGHMED</sequence>
<evidence type="ECO:0000259" key="5">
    <source>
        <dbReference type="Pfam" id="PF23354"/>
    </source>
</evidence>
<comment type="subcellular location">
    <subcellularLocation>
        <location evidence="1">Nucleus</location>
    </subcellularLocation>
</comment>
<reference evidence="6" key="1">
    <citation type="submission" date="2019-11" db="UniProtKB">
        <authorList>
            <consortium name="WormBaseParasite"/>
        </authorList>
    </citation>
    <scope>IDENTIFICATION</scope>
</reference>
<evidence type="ECO:0000256" key="1">
    <source>
        <dbReference type="ARBA" id="ARBA00004123"/>
    </source>
</evidence>
<dbReference type="GO" id="GO:0017056">
    <property type="term" value="F:structural constituent of nuclear pore"/>
    <property type="evidence" value="ECO:0007669"/>
    <property type="project" value="TreeGrafter"/>
</dbReference>
<dbReference type="Pfam" id="PF11715">
    <property type="entry name" value="Beta-prop_Nup120_160"/>
    <property type="match status" value="1"/>
</dbReference>
<dbReference type="InterPro" id="IPR059141">
    <property type="entry name" value="Beta-prop_Nup120_160"/>
</dbReference>
<proteinExistence type="predicted"/>
<accession>A0A5K3F135</accession>
<evidence type="ECO:0000259" key="4">
    <source>
        <dbReference type="Pfam" id="PF11715"/>
    </source>
</evidence>
<keyword evidence="3" id="KW-0539">Nucleus</keyword>
<dbReference type="AlphaFoldDB" id="A0A5K3F135"/>
<dbReference type="InterPro" id="IPR021717">
    <property type="entry name" value="Nucleoporin_Nup160"/>
</dbReference>
<organism evidence="6">
    <name type="scientific">Mesocestoides corti</name>
    <name type="common">Flatworm</name>
    <dbReference type="NCBI Taxonomy" id="53468"/>
    <lineage>
        <taxon>Eukaryota</taxon>
        <taxon>Metazoa</taxon>
        <taxon>Spiralia</taxon>
        <taxon>Lophotrochozoa</taxon>
        <taxon>Platyhelminthes</taxon>
        <taxon>Cestoda</taxon>
        <taxon>Eucestoda</taxon>
        <taxon>Cyclophyllidea</taxon>
        <taxon>Mesocestoididae</taxon>
        <taxon>Mesocestoides</taxon>
    </lineage>
</organism>
<dbReference type="PANTHER" id="PTHR21286:SF0">
    <property type="entry name" value="NUCLEAR PORE COMPLEX PROTEIN NUP160"/>
    <property type="match status" value="1"/>
</dbReference>
<evidence type="ECO:0000256" key="2">
    <source>
        <dbReference type="ARBA" id="ARBA00022448"/>
    </source>
</evidence>
<evidence type="ECO:0000313" key="6">
    <source>
        <dbReference type="WBParaSite" id="MCU_004131-RB"/>
    </source>
</evidence>
<feature type="domain" description="NUP160 middle TPR" evidence="5">
    <location>
        <begin position="866"/>
        <end position="938"/>
    </location>
</feature>
<keyword evidence="2" id="KW-0813">Transport</keyword>
<dbReference type="WBParaSite" id="MCU_004131-RB">
    <property type="protein sequence ID" value="MCU_004131-RB"/>
    <property type="gene ID" value="MCU_004131"/>
</dbReference>
<dbReference type="InterPro" id="IPR056535">
    <property type="entry name" value="TPR_NUP160_M"/>
</dbReference>
<dbReference type="GO" id="GO:0005643">
    <property type="term" value="C:nuclear pore"/>
    <property type="evidence" value="ECO:0007669"/>
    <property type="project" value="UniProtKB-ARBA"/>
</dbReference>
<dbReference type="PANTHER" id="PTHR21286">
    <property type="entry name" value="NUCLEAR PORE COMPLEX PROTEIN NUP160"/>
    <property type="match status" value="1"/>
</dbReference>
<feature type="domain" description="Nucleoporin Nup120/160 beta-propeller" evidence="4">
    <location>
        <begin position="142"/>
        <end position="281"/>
    </location>
</feature>